<dbReference type="PROSITE" id="PS50263">
    <property type="entry name" value="CN_HYDROLASE"/>
    <property type="match status" value="1"/>
</dbReference>
<evidence type="ECO:0000256" key="3">
    <source>
        <dbReference type="ARBA" id="ARBA00039118"/>
    </source>
</evidence>
<accession>G0IUY6</accession>
<dbReference type="EMBL" id="CP002955">
    <property type="protein sequence ID" value="AEL26210.1"/>
    <property type="molecule type" value="Genomic_DNA"/>
</dbReference>
<dbReference type="InterPro" id="IPR052737">
    <property type="entry name" value="Omega-amidase_YafV"/>
</dbReference>
<keyword evidence="7" id="KW-0449">Lipoprotein</keyword>
<dbReference type="PANTHER" id="PTHR47799:SF1">
    <property type="entry name" value="OMEGA-AMIDASE YAFV"/>
    <property type="match status" value="1"/>
</dbReference>
<dbReference type="SUPFAM" id="SSF56317">
    <property type="entry name" value="Carbon-nitrogen hydrolase"/>
    <property type="match status" value="1"/>
</dbReference>
<evidence type="ECO:0000313" key="8">
    <source>
        <dbReference type="Proteomes" id="UP000001635"/>
    </source>
</evidence>
<evidence type="ECO:0000256" key="2">
    <source>
        <dbReference type="ARBA" id="ARBA00022801"/>
    </source>
</evidence>
<gene>
    <name evidence="7" type="ordered locus">Cycma_2468</name>
</gene>
<proteinExistence type="inferred from homology"/>
<sequence length="263" mass="29886">MQNLTLALVQTDIYWENSAANLAMFEEKLWGIKEKADIIVLPEMFTTGFTMNSEDQSEPMNLHASKWLLQMASQLKSIITGSVIIKEGGKHYNRLLWATPEGELLHYDKRHLFRMAGEDNYFSMGMENKTFTCKGWKIRPQICYDLRFPLWSRNASTPEGEMDYDLIFYIASWPASRVTAWDALLRARAVENLCYCVGVNRVGEDGNGVNYCGHSAAYGFKGDELIQCGEIAKISTVTLDGKALLDYRTKFPAWKDADKFSLG</sequence>
<comment type="similarity">
    <text evidence="1">Belongs to the carbon-nitrogen hydrolase superfamily. NIT1/NIT2 family.</text>
</comment>
<dbReference type="Gene3D" id="3.60.110.10">
    <property type="entry name" value="Carbon-nitrogen hydrolase"/>
    <property type="match status" value="1"/>
</dbReference>
<evidence type="ECO:0000256" key="1">
    <source>
        <dbReference type="ARBA" id="ARBA00010613"/>
    </source>
</evidence>
<dbReference type="OrthoDB" id="9811121at2"/>
<evidence type="ECO:0000256" key="4">
    <source>
        <dbReference type="ARBA" id="ARBA00052904"/>
    </source>
</evidence>
<dbReference type="NCBIfam" id="NF007757">
    <property type="entry name" value="PRK10438.1"/>
    <property type="match status" value="1"/>
</dbReference>
<protein>
    <recommendedName>
        <fullName evidence="5">Omega-amidase YafV</fullName>
        <ecNumber evidence="3">3.5.1.3</ecNumber>
    </recommendedName>
</protein>
<dbReference type="Proteomes" id="UP000001635">
    <property type="component" value="Chromosome"/>
</dbReference>
<dbReference type="PANTHER" id="PTHR47799">
    <property type="entry name" value="OMEGA-AMIDASE YAFV"/>
    <property type="match status" value="1"/>
</dbReference>
<dbReference type="RefSeq" id="WP_014020503.1">
    <property type="nucleotide sequence ID" value="NC_015914.1"/>
</dbReference>
<dbReference type="KEGG" id="cmr:Cycma_2468"/>
<evidence type="ECO:0000256" key="5">
    <source>
        <dbReference type="ARBA" id="ARBA00072139"/>
    </source>
</evidence>
<dbReference type="InterPro" id="IPR003010">
    <property type="entry name" value="C-N_Hydrolase"/>
</dbReference>
<evidence type="ECO:0000259" key="6">
    <source>
        <dbReference type="PROSITE" id="PS50263"/>
    </source>
</evidence>
<keyword evidence="7" id="KW-0012">Acyltransferase</keyword>
<dbReference type="InterPro" id="IPR036526">
    <property type="entry name" value="C-N_Hydrolase_sf"/>
</dbReference>
<dbReference type="CDD" id="cd07575">
    <property type="entry name" value="Xc-1258_like"/>
    <property type="match status" value="1"/>
</dbReference>
<keyword evidence="2" id="KW-0378">Hydrolase</keyword>
<dbReference type="GO" id="GO:0016746">
    <property type="term" value="F:acyltransferase activity"/>
    <property type="evidence" value="ECO:0007669"/>
    <property type="project" value="UniProtKB-KW"/>
</dbReference>
<dbReference type="GO" id="GO:0050152">
    <property type="term" value="F:omega-amidase activity"/>
    <property type="evidence" value="ECO:0007669"/>
    <property type="project" value="UniProtKB-EC"/>
</dbReference>
<name>G0IUY6_CYCMS</name>
<dbReference type="STRING" id="880070.Cycma_2468"/>
<organism evidence="7 8">
    <name type="scientific">Cyclobacterium marinum (strain ATCC 25205 / DSM 745 / LMG 13164 / NCIMB 1802)</name>
    <name type="common">Flectobacillus marinus</name>
    <dbReference type="NCBI Taxonomy" id="880070"/>
    <lineage>
        <taxon>Bacteria</taxon>
        <taxon>Pseudomonadati</taxon>
        <taxon>Bacteroidota</taxon>
        <taxon>Cytophagia</taxon>
        <taxon>Cytophagales</taxon>
        <taxon>Cyclobacteriaceae</taxon>
        <taxon>Cyclobacterium</taxon>
    </lineage>
</organism>
<evidence type="ECO:0000313" key="7">
    <source>
        <dbReference type="EMBL" id="AEL26210.1"/>
    </source>
</evidence>
<dbReference type="HOGENOM" id="CLU_030130_3_7_10"/>
<keyword evidence="7" id="KW-0808">Transferase</keyword>
<dbReference type="AlphaFoldDB" id="G0IUY6"/>
<dbReference type="Pfam" id="PF00795">
    <property type="entry name" value="CN_hydrolase"/>
    <property type="match status" value="1"/>
</dbReference>
<keyword evidence="8" id="KW-1185">Reference proteome</keyword>
<reference evidence="8" key="1">
    <citation type="submission" date="2011-07" db="EMBL/GenBank/DDBJ databases">
        <title>The complete genome of Cyclobacterium marinum DSM 745.</title>
        <authorList>
            <person name="Lucas S."/>
            <person name="Han J."/>
            <person name="Lapidus A."/>
            <person name="Bruce D."/>
            <person name="Goodwin L."/>
            <person name="Pitluck S."/>
            <person name="Peters L."/>
            <person name="Kyrpides N."/>
            <person name="Mavromatis K."/>
            <person name="Ivanova N."/>
            <person name="Ovchinnikova G."/>
            <person name="Chertkov O."/>
            <person name="Detter J.C."/>
            <person name="Tapia R."/>
            <person name="Han C."/>
            <person name="Land M."/>
            <person name="Hauser L."/>
            <person name="Markowitz V."/>
            <person name="Cheng J.-F."/>
            <person name="Hugenholtz P."/>
            <person name="Woyke T."/>
            <person name="Wu D."/>
            <person name="Tindall B."/>
            <person name="Schuetze A."/>
            <person name="Brambilla E."/>
            <person name="Klenk H.-P."/>
            <person name="Eisen J.A."/>
        </authorList>
    </citation>
    <scope>NUCLEOTIDE SEQUENCE [LARGE SCALE GENOMIC DNA]</scope>
    <source>
        <strain evidence="8">ATCC 25205 / DSM 745 / LMG 13164 / NCIMB 1802</strain>
    </source>
</reference>
<comment type="catalytic activity">
    <reaction evidence="4">
        <text>a monoamide of a dicarboxylate + H2O = a dicarboxylate + NH4(+)</text>
        <dbReference type="Rhea" id="RHEA:11716"/>
        <dbReference type="ChEBI" id="CHEBI:15377"/>
        <dbReference type="ChEBI" id="CHEBI:28938"/>
        <dbReference type="ChEBI" id="CHEBI:28965"/>
        <dbReference type="ChEBI" id="CHEBI:77450"/>
        <dbReference type="EC" id="3.5.1.3"/>
    </reaction>
</comment>
<dbReference type="GO" id="GO:0106008">
    <property type="term" value="F:2-oxoglutaramate amidase activity"/>
    <property type="evidence" value="ECO:0007669"/>
    <property type="project" value="TreeGrafter"/>
</dbReference>
<dbReference type="EC" id="3.5.1.3" evidence="3"/>
<dbReference type="FunFam" id="3.60.110.10:FF:000004">
    <property type="entry name" value="Carbon-nitrogen hydrolase"/>
    <property type="match status" value="1"/>
</dbReference>
<feature type="domain" description="CN hydrolase" evidence="6">
    <location>
        <begin position="4"/>
        <end position="241"/>
    </location>
</feature>
<dbReference type="eggNOG" id="COG0388">
    <property type="taxonomic scope" value="Bacteria"/>
</dbReference>